<keyword evidence="2" id="KW-1185">Reference proteome</keyword>
<protein>
    <submittedName>
        <fullName evidence="1">Uncharacterized protein</fullName>
    </submittedName>
</protein>
<name>A0A4Y2B6Y0_ARAVE</name>
<dbReference type="AlphaFoldDB" id="A0A4Y2B6Y0"/>
<organism evidence="1 2">
    <name type="scientific">Araneus ventricosus</name>
    <name type="common">Orbweaver spider</name>
    <name type="synonym">Epeira ventricosa</name>
    <dbReference type="NCBI Taxonomy" id="182803"/>
    <lineage>
        <taxon>Eukaryota</taxon>
        <taxon>Metazoa</taxon>
        <taxon>Ecdysozoa</taxon>
        <taxon>Arthropoda</taxon>
        <taxon>Chelicerata</taxon>
        <taxon>Arachnida</taxon>
        <taxon>Araneae</taxon>
        <taxon>Araneomorphae</taxon>
        <taxon>Entelegynae</taxon>
        <taxon>Araneoidea</taxon>
        <taxon>Araneidae</taxon>
        <taxon>Araneus</taxon>
    </lineage>
</organism>
<dbReference type="Proteomes" id="UP000499080">
    <property type="component" value="Unassembled WGS sequence"/>
</dbReference>
<evidence type="ECO:0000313" key="2">
    <source>
        <dbReference type="Proteomes" id="UP000499080"/>
    </source>
</evidence>
<gene>
    <name evidence="1" type="ORF">AVEN_133739_1</name>
</gene>
<proteinExistence type="predicted"/>
<dbReference type="EMBL" id="BGPR01000057">
    <property type="protein sequence ID" value="GBL88092.1"/>
    <property type="molecule type" value="Genomic_DNA"/>
</dbReference>
<comment type="caution">
    <text evidence="1">The sequence shown here is derived from an EMBL/GenBank/DDBJ whole genome shotgun (WGS) entry which is preliminary data.</text>
</comment>
<accession>A0A4Y2B6Y0</accession>
<reference evidence="1 2" key="1">
    <citation type="journal article" date="2019" name="Sci. Rep.">
        <title>Orb-weaving spider Araneus ventricosus genome elucidates the spidroin gene catalogue.</title>
        <authorList>
            <person name="Kono N."/>
            <person name="Nakamura H."/>
            <person name="Ohtoshi R."/>
            <person name="Moran D.A.P."/>
            <person name="Shinohara A."/>
            <person name="Yoshida Y."/>
            <person name="Fujiwara M."/>
            <person name="Mori M."/>
            <person name="Tomita M."/>
            <person name="Arakawa K."/>
        </authorList>
    </citation>
    <scope>NUCLEOTIDE SEQUENCE [LARGE SCALE GENOMIC DNA]</scope>
</reference>
<sequence>MVSGVPRELPQDQARGPVLSANTQKLAITLGRTASPDPKILARHLWFLSPEQQATISPSKTKLNIFLSHQRSIHEANDIPFTNFKSSRQLFLFHYRYSHQGKFCSLVSQKFTFVFD</sequence>
<evidence type="ECO:0000313" key="1">
    <source>
        <dbReference type="EMBL" id="GBL88092.1"/>
    </source>
</evidence>